<protein>
    <submittedName>
        <fullName evidence="2">Primase zinc finger</fullName>
    </submittedName>
</protein>
<dbReference type="GO" id="GO:0003697">
    <property type="term" value="F:single-stranded DNA binding"/>
    <property type="evidence" value="ECO:0007669"/>
    <property type="project" value="InterPro"/>
</dbReference>
<dbReference type="InterPro" id="IPR056791">
    <property type="entry name" value="Znf_Mcm10_C"/>
</dbReference>
<gene>
    <name evidence="2" type="ORF">DICVIV_09720</name>
</gene>
<dbReference type="AlphaFoldDB" id="A0A0D8XI20"/>
<dbReference type="InterPro" id="IPR055065">
    <property type="entry name" value="OB_MCM10"/>
</dbReference>
<dbReference type="PANTHER" id="PTHR13454">
    <property type="entry name" value="PROTEIN MCM10 HOMOLOG"/>
    <property type="match status" value="1"/>
</dbReference>
<dbReference type="STRING" id="29172.A0A0D8XI20"/>
<dbReference type="InterPro" id="IPR040184">
    <property type="entry name" value="Mcm10"/>
</dbReference>
<sequence length="667" mass="74830">MKVLDRKLNSMAQCLALVSPKIELTGGVKKEVIELERNAIFGLELARKEEAVKMKRGAKLVDIDFNPTPKEVKTSTSQQVSFTSDSSDDEMMDRKKYLTVNGKLLQKQLKKMATRNEISKSVPTPFMMRKKVEDTVLPSVNKPEGVKLLEFDKDPKISSSAFECYVDGHKKLRLSELRPNTSVTDSWTTAGIIVSRNMRRSTNDNEYVMWKLHDLKNCQDPPATLLLFGEACKKLWKLQVGVCVALMTPQLSNIEQSGNVVGEGKFKSRGSNRNDFQAVTVSGRKCSNFVNVSLSEYCIHHVLKEARKLSAKRGAFNSVISQPPPTRAANFLKSHVYRKKLTVNQAHVPGCTSGLISSVQPSGSNMIRPSEMKAITRADEITKLKDVIGGRTHLLGARNMLHLNSAKKKCGGTTQSDVNCDSMQEFIRKQPSSLNVRNSAHVPRLGTGLDDKTSVNLMSHSSQRANTSSEDSAKLRAIAILKRRKEGDNTMESSKKQSRDVINEESCKRSKLSPINNYLDIETLLRKKSLHDREADKVQGLAVQKHLDSLEQIEKVETFVSECMEIKNVKVVHCKKCGYTAPKQSDFCMREGHCITKGVADKRFFKCGSCHKRTVTYGIMPTKACKLKVTNCDSKEWVRVPMKDERKVKLDNENLLVRGEERKFVNS</sequence>
<name>A0A0D8XI20_DICVI</name>
<evidence type="ECO:0000313" key="2">
    <source>
        <dbReference type="EMBL" id="KJH44248.1"/>
    </source>
</evidence>
<proteinExistence type="predicted"/>
<dbReference type="EMBL" id="KN716488">
    <property type="protein sequence ID" value="KJH44248.1"/>
    <property type="molecule type" value="Genomic_DNA"/>
</dbReference>
<dbReference type="OrthoDB" id="273123at2759"/>
<evidence type="ECO:0000313" key="3">
    <source>
        <dbReference type="Proteomes" id="UP000053766"/>
    </source>
</evidence>
<dbReference type="GO" id="GO:0006270">
    <property type="term" value="P:DNA replication initiation"/>
    <property type="evidence" value="ECO:0007669"/>
    <property type="project" value="InterPro"/>
</dbReference>
<accession>A0A0D8XI20</accession>
<feature type="domain" description="Replication factor Mcm10 C-terminal" evidence="1">
    <location>
        <begin position="366"/>
        <end position="667"/>
    </location>
</feature>
<organism evidence="2 3">
    <name type="scientific">Dictyocaulus viviparus</name>
    <name type="common">Bovine lungworm</name>
    <dbReference type="NCBI Taxonomy" id="29172"/>
    <lineage>
        <taxon>Eukaryota</taxon>
        <taxon>Metazoa</taxon>
        <taxon>Ecdysozoa</taxon>
        <taxon>Nematoda</taxon>
        <taxon>Chromadorea</taxon>
        <taxon>Rhabditida</taxon>
        <taxon>Rhabditina</taxon>
        <taxon>Rhabditomorpha</taxon>
        <taxon>Strongyloidea</taxon>
        <taxon>Metastrongylidae</taxon>
        <taxon>Dictyocaulus</taxon>
    </lineage>
</organism>
<dbReference type="InterPro" id="IPR012340">
    <property type="entry name" value="NA-bd_OB-fold"/>
</dbReference>
<dbReference type="GO" id="GO:0003688">
    <property type="term" value="F:DNA replication origin binding"/>
    <property type="evidence" value="ECO:0007669"/>
    <property type="project" value="TreeGrafter"/>
</dbReference>
<dbReference type="SMART" id="SM01280">
    <property type="entry name" value="Mcm10"/>
    <property type="match status" value="1"/>
</dbReference>
<dbReference type="Proteomes" id="UP000053766">
    <property type="component" value="Unassembled WGS sequence"/>
</dbReference>
<reference evidence="3" key="2">
    <citation type="journal article" date="2016" name="Sci. Rep.">
        <title>Dictyocaulus viviparus genome, variome and transcriptome elucidate lungworm biology and support future intervention.</title>
        <authorList>
            <person name="McNulty S.N."/>
            <person name="Strube C."/>
            <person name="Rosa B.A."/>
            <person name="Martin J.C."/>
            <person name="Tyagi R."/>
            <person name="Choi Y.J."/>
            <person name="Wang Q."/>
            <person name="Hallsworth Pepin K."/>
            <person name="Zhang X."/>
            <person name="Ozersky P."/>
            <person name="Wilson R.K."/>
            <person name="Sternberg P.W."/>
            <person name="Gasser R.B."/>
            <person name="Mitreva M."/>
        </authorList>
    </citation>
    <scope>NUCLEOTIDE SEQUENCE [LARGE SCALE GENOMIC DNA]</scope>
    <source>
        <strain evidence="3">HannoverDv2000</strain>
    </source>
</reference>
<dbReference type="GO" id="GO:0043596">
    <property type="term" value="C:nuclear replication fork"/>
    <property type="evidence" value="ECO:0007669"/>
    <property type="project" value="TreeGrafter"/>
</dbReference>
<reference evidence="2 3" key="1">
    <citation type="submission" date="2013-11" db="EMBL/GenBank/DDBJ databases">
        <title>Draft genome of the bovine lungworm Dictyocaulus viviparus.</title>
        <authorList>
            <person name="Mitreva M."/>
        </authorList>
    </citation>
    <scope>NUCLEOTIDE SEQUENCE [LARGE SCALE GENOMIC DNA]</scope>
    <source>
        <strain evidence="2 3">HannoverDv2000</strain>
    </source>
</reference>
<dbReference type="Pfam" id="PF24863">
    <property type="entry name" value="zf-CCCH_Mcm10"/>
    <property type="match status" value="1"/>
</dbReference>
<dbReference type="Pfam" id="PF22379">
    <property type="entry name" value="OB_MCM10"/>
    <property type="match status" value="1"/>
</dbReference>
<dbReference type="PANTHER" id="PTHR13454:SF11">
    <property type="entry name" value="PROTEIN MCM10 HOMOLOG"/>
    <property type="match status" value="1"/>
</dbReference>
<keyword evidence="3" id="KW-1185">Reference proteome</keyword>
<dbReference type="Gene3D" id="2.40.50.140">
    <property type="entry name" value="Nucleic acid-binding proteins"/>
    <property type="match status" value="1"/>
</dbReference>
<dbReference type="Pfam" id="PF09332">
    <property type="entry name" value="Mcm10"/>
    <property type="match status" value="1"/>
</dbReference>
<evidence type="ECO:0000259" key="1">
    <source>
        <dbReference type="SMART" id="SM01280"/>
    </source>
</evidence>
<dbReference type="InterPro" id="IPR015411">
    <property type="entry name" value="Rep_factor_Mcm10_C"/>
</dbReference>